<dbReference type="GO" id="GO:0015940">
    <property type="term" value="P:pantothenate biosynthetic process"/>
    <property type="evidence" value="ECO:0007669"/>
    <property type="project" value="InterPro"/>
</dbReference>
<organism evidence="9 10">
    <name type="scientific">Conidiobolus coronatus (strain ATCC 28846 / CBS 209.66 / NRRL 28638)</name>
    <name type="common">Delacroixia coronata</name>
    <dbReference type="NCBI Taxonomy" id="796925"/>
    <lineage>
        <taxon>Eukaryota</taxon>
        <taxon>Fungi</taxon>
        <taxon>Fungi incertae sedis</taxon>
        <taxon>Zoopagomycota</taxon>
        <taxon>Entomophthoromycotina</taxon>
        <taxon>Entomophthoromycetes</taxon>
        <taxon>Entomophthorales</taxon>
        <taxon>Ancylistaceae</taxon>
        <taxon>Conidiobolus</taxon>
    </lineage>
</organism>
<dbReference type="InterPro" id="IPR050838">
    <property type="entry name" value="Ketopantoate_reductase"/>
</dbReference>
<dbReference type="OrthoDB" id="73846at2759"/>
<gene>
    <name evidence="9" type="ORF">CONCODRAFT_36064</name>
</gene>
<evidence type="ECO:0000256" key="4">
    <source>
        <dbReference type="ARBA" id="ARBA00023002"/>
    </source>
</evidence>
<evidence type="ECO:0000313" key="9">
    <source>
        <dbReference type="EMBL" id="KXN73265.1"/>
    </source>
</evidence>
<name>A0A137PE71_CONC2</name>
<reference evidence="9 10" key="1">
    <citation type="journal article" date="2015" name="Genome Biol. Evol.">
        <title>Phylogenomic analyses indicate that early fungi evolved digesting cell walls of algal ancestors of land plants.</title>
        <authorList>
            <person name="Chang Y."/>
            <person name="Wang S."/>
            <person name="Sekimoto S."/>
            <person name="Aerts A.L."/>
            <person name="Choi C."/>
            <person name="Clum A."/>
            <person name="LaButti K.M."/>
            <person name="Lindquist E.A."/>
            <person name="Yee Ngan C."/>
            <person name="Ohm R.A."/>
            <person name="Salamov A.A."/>
            <person name="Grigoriev I.V."/>
            <person name="Spatafora J.W."/>
            <person name="Berbee M.L."/>
        </authorList>
    </citation>
    <scope>NUCLEOTIDE SEQUENCE [LARGE SCALE GENOMIC DNA]</scope>
    <source>
        <strain evidence="9 10">NRRL 28638</strain>
    </source>
</reference>
<evidence type="ECO:0000256" key="3">
    <source>
        <dbReference type="ARBA" id="ARBA00022857"/>
    </source>
</evidence>
<dbReference type="GO" id="GO:0005739">
    <property type="term" value="C:mitochondrion"/>
    <property type="evidence" value="ECO:0007669"/>
    <property type="project" value="TreeGrafter"/>
</dbReference>
<evidence type="ECO:0000313" key="10">
    <source>
        <dbReference type="Proteomes" id="UP000070444"/>
    </source>
</evidence>
<evidence type="ECO:0000259" key="8">
    <source>
        <dbReference type="Pfam" id="PF08546"/>
    </source>
</evidence>
<dbReference type="PANTHER" id="PTHR43765">
    <property type="entry name" value="2-DEHYDROPANTOATE 2-REDUCTASE-RELATED"/>
    <property type="match status" value="1"/>
</dbReference>
<sequence length="341" mass="38124">MFHILGSGSIGTFIAHRLCGSKIKSKLILTPRTFEKLGSKPDQLNKTWTLKSLLTNNTIQSRIPAELTRQSGDKFDYLVLTTKANTSLGALMGVWGRIDSNTTLIMLQNGMGTINEIVEELIAKRSPIPKILIGTTTHGCFRDSDPFTTTHAAQGEIWLGPATSIFHPKLPASNHLDSQLNTRLWTLLKGADLNINSPQSEGEIFRRLMDKLMINCTVNPICGLINGKNGSILTDSLAKAITSTLCEEFVILLGCWRPLNNESTPQRWKDTALLERWLYSVINQIKLNTCSMVQDLRASRTTEINYMNGYILTKSKELKLSLPMNRFLRNEISKLSLKGYN</sequence>
<dbReference type="InterPro" id="IPR013332">
    <property type="entry name" value="KPR_N"/>
</dbReference>
<dbReference type="InterPro" id="IPR008927">
    <property type="entry name" value="6-PGluconate_DH-like_C_sf"/>
</dbReference>
<evidence type="ECO:0000256" key="1">
    <source>
        <dbReference type="ARBA" id="ARBA00007870"/>
    </source>
</evidence>
<dbReference type="GO" id="GO:0050661">
    <property type="term" value="F:NADP binding"/>
    <property type="evidence" value="ECO:0007669"/>
    <property type="project" value="TreeGrafter"/>
</dbReference>
<dbReference type="OMA" id="KFLVNCC"/>
<dbReference type="Gene3D" id="3.40.50.720">
    <property type="entry name" value="NAD(P)-binding Rossmann-like Domain"/>
    <property type="match status" value="1"/>
</dbReference>
<dbReference type="STRING" id="796925.A0A137PE71"/>
<dbReference type="Pfam" id="PF02558">
    <property type="entry name" value="ApbA"/>
    <property type="match status" value="1"/>
</dbReference>
<accession>A0A137PE71</accession>
<evidence type="ECO:0000256" key="2">
    <source>
        <dbReference type="ARBA" id="ARBA00013014"/>
    </source>
</evidence>
<dbReference type="EC" id="1.1.1.169" evidence="2 6"/>
<feature type="domain" description="Ketopantoate reductase N-terminal" evidence="7">
    <location>
        <begin position="2"/>
        <end position="162"/>
    </location>
</feature>
<dbReference type="InterPro" id="IPR036291">
    <property type="entry name" value="NAD(P)-bd_dom_sf"/>
</dbReference>
<comment type="catalytic activity">
    <reaction evidence="6">
        <text>(R)-pantoate + NADP(+) = 2-dehydropantoate + NADPH + H(+)</text>
        <dbReference type="Rhea" id="RHEA:16233"/>
        <dbReference type="ChEBI" id="CHEBI:11561"/>
        <dbReference type="ChEBI" id="CHEBI:15378"/>
        <dbReference type="ChEBI" id="CHEBI:15980"/>
        <dbReference type="ChEBI" id="CHEBI:57783"/>
        <dbReference type="ChEBI" id="CHEBI:58349"/>
        <dbReference type="EC" id="1.1.1.169"/>
    </reaction>
</comment>
<dbReference type="NCBIfam" id="TIGR00745">
    <property type="entry name" value="apbA_panE"/>
    <property type="match status" value="1"/>
</dbReference>
<dbReference type="InterPro" id="IPR013752">
    <property type="entry name" value="KPA_reductase"/>
</dbReference>
<dbReference type="Gene3D" id="1.10.1040.10">
    <property type="entry name" value="N-(1-d-carboxylethyl)-l-norvaline Dehydrogenase, domain 2"/>
    <property type="match status" value="1"/>
</dbReference>
<dbReference type="InterPro" id="IPR013328">
    <property type="entry name" value="6PGD_dom2"/>
</dbReference>
<protein>
    <recommendedName>
        <fullName evidence="2 6">2-dehydropantoate 2-reductase</fullName>
        <ecNumber evidence="2 6">1.1.1.169</ecNumber>
    </recommendedName>
    <alternativeName>
        <fullName evidence="5 6">Ketopantoate reductase</fullName>
    </alternativeName>
</protein>
<dbReference type="GO" id="GO:0008677">
    <property type="term" value="F:2-dehydropantoate 2-reductase activity"/>
    <property type="evidence" value="ECO:0007669"/>
    <property type="project" value="UniProtKB-EC"/>
</dbReference>
<proteinExistence type="inferred from homology"/>
<dbReference type="PANTHER" id="PTHR43765:SF2">
    <property type="entry name" value="2-DEHYDROPANTOATE 2-REDUCTASE"/>
    <property type="match status" value="1"/>
</dbReference>
<dbReference type="AlphaFoldDB" id="A0A137PE71"/>
<dbReference type="Pfam" id="PF08546">
    <property type="entry name" value="ApbA_C"/>
    <property type="match status" value="1"/>
</dbReference>
<feature type="domain" description="Ketopantoate reductase C-terminal" evidence="8">
    <location>
        <begin position="205"/>
        <end position="333"/>
    </location>
</feature>
<keyword evidence="10" id="KW-1185">Reference proteome</keyword>
<dbReference type="SUPFAM" id="SSF48179">
    <property type="entry name" value="6-phosphogluconate dehydrogenase C-terminal domain-like"/>
    <property type="match status" value="1"/>
</dbReference>
<dbReference type="EMBL" id="KQ964440">
    <property type="protein sequence ID" value="KXN73265.1"/>
    <property type="molecule type" value="Genomic_DNA"/>
</dbReference>
<dbReference type="InterPro" id="IPR003710">
    <property type="entry name" value="ApbA"/>
</dbReference>
<evidence type="ECO:0000259" key="7">
    <source>
        <dbReference type="Pfam" id="PF02558"/>
    </source>
</evidence>
<comment type="similarity">
    <text evidence="1 6">Belongs to the ketopantoate reductase family.</text>
</comment>
<keyword evidence="4 6" id="KW-0560">Oxidoreductase</keyword>
<evidence type="ECO:0000256" key="5">
    <source>
        <dbReference type="ARBA" id="ARBA00032024"/>
    </source>
</evidence>
<comment type="function">
    <text evidence="6">Catalyzes the NADPH-dependent reduction of ketopantoate into pantoic acid.</text>
</comment>
<dbReference type="Proteomes" id="UP000070444">
    <property type="component" value="Unassembled WGS sequence"/>
</dbReference>
<dbReference type="SUPFAM" id="SSF51735">
    <property type="entry name" value="NAD(P)-binding Rossmann-fold domains"/>
    <property type="match status" value="1"/>
</dbReference>
<evidence type="ECO:0000256" key="6">
    <source>
        <dbReference type="RuleBase" id="RU362068"/>
    </source>
</evidence>
<keyword evidence="3 6" id="KW-0521">NADP</keyword>